<dbReference type="KEGG" id="ntp:CRH09_39885"/>
<proteinExistence type="predicted"/>
<accession>A0A291RYC3</accession>
<keyword evidence="1" id="KW-0614">Plasmid</keyword>
<gene>
    <name evidence="1" type="ORF">CRH09_39885</name>
</gene>
<geneLocation type="plasmid" evidence="2">
    <name>p_nc_yfy_nt001</name>
</geneLocation>
<dbReference type="EMBL" id="CP023779">
    <property type="protein sequence ID" value="ATL72533.1"/>
    <property type="molecule type" value="Genomic_DNA"/>
</dbReference>
<dbReference type="RefSeq" id="WP_098699326.1">
    <property type="nucleotide sequence ID" value="NZ_CP023779.1"/>
</dbReference>
<dbReference type="Proteomes" id="UP000221961">
    <property type="component" value="Plasmid p_NC_YFY_NT001"/>
</dbReference>
<dbReference type="AlphaFoldDB" id="A0A291RYC3"/>
<evidence type="ECO:0000313" key="2">
    <source>
        <dbReference type="Proteomes" id="UP000221961"/>
    </source>
</evidence>
<organism evidence="1 2">
    <name type="scientific">Nocardia terpenica</name>
    <dbReference type="NCBI Taxonomy" id="455432"/>
    <lineage>
        <taxon>Bacteria</taxon>
        <taxon>Bacillati</taxon>
        <taxon>Actinomycetota</taxon>
        <taxon>Actinomycetes</taxon>
        <taxon>Mycobacteriales</taxon>
        <taxon>Nocardiaceae</taxon>
        <taxon>Nocardia</taxon>
    </lineage>
</organism>
<sequence length="65" mass="7450">MTELFVRIDETLVNRINHEMEARCLNKWEVVEEALREGLPKVPTPIADEPALLDVRAHRANLKAS</sequence>
<reference evidence="1 2" key="1">
    <citation type="submission" date="2017-10" db="EMBL/GenBank/DDBJ databases">
        <title>Comparative genomics between pathogenic Norcardia.</title>
        <authorList>
            <person name="Zeng L."/>
        </authorList>
    </citation>
    <scope>NUCLEOTIDE SEQUENCE [LARGE SCALE GENOMIC DNA]</scope>
    <source>
        <strain evidence="1 2">NC_YFY_NT001</strain>
        <plasmid evidence="2">Plasmid p_nc_yfy_nt001</plasmid>
    </source>
</reference>
<evidence type="ECO:0000313" key="1">
    <source>
        <dbReference type="EMBL" id="ATL72533.1"/>
    </source>
</evidence>
<name>A0A291RYC3_9NOCA</name>
<dbReference type="GeneID" id="88363406"/>
<protein>
    <submittedName>
        <fullName evidence="1">Uncharacterized protein</fullName>
    </submittedName>
</protein>